<evidence type="ECO:0000256" key="1">
    <source>
        <dbReference type="SAM" id="Phobius"/>
    </source>
</evidence>
<dbReference type="OrthoDB" id="10599615at2759"/>
<name>A0A1Y1VCL9_9FUNG</name>
<protein>
    <submittedName>
        <fullName evidence="2">Uncharacterized protein</fullName>
    </submittedName>
</protein>
<evidence type="ECO:0000313" key="2">
    <source>
        <dbReference type="EMBL" id="ORX52935.1"/>
    </source>
</evidence>
<evidence type="ECO:0000313" key="3">
    <source>
        <dbReference type="Proteomes" id="UP000193719"/>
    </source>
</evidence>
<keyword evidence="3" id="KW-1185">Reference proteome</keyword>
<keyword evidence="1" id="KW-0812">Transmembrane</keyword>
<keyword evidence="1" id="KW-1133">Transmembrane helix</keyword>
<dbReference type="Proteomes" id="UP000193719">
    <property type="component" value="Unassembled WGS sequence"/>
</dbReference>
<proteinExistence type="predicted"/>
<accession>A0A1Y1VCL9</accession>
<comment type="caution">
    <text evidence="2">The sequence shown here is derived from an EMBL/GenBank/DDBJ whole genome shotgun (WGS) entry which is preliminary data.</text>
</comment>
<reference evidence="2 3" key="1">
    <citation type="submission" date="2016-08" db="EMBL/GenBank/DDBJ databases">
        <title>Genomes of anaerobic fungi encode conserved fungal cellulosomes for biomass hydrolysis.</title>
        <authorList>
            <consortium name="DOE Joint Genome Institute"/>
            <person name="Haitjema C.H."/>
            <person name="Gilmore S.P."/>
            <person name="Henske J.K."/>
            <person name="Solomon K.V."/>
            <person name="De Groot R."/>
            <person name="Kuo A."/>
            <person name="Mondo S.J."/>
            <person name="Salamov A.A."/>
            <person name="Labutti K."/>
            <person name="Zhao Z."/>
            <person name="Chiniquy J."/>
            <person name="Barry K."/>
            <person name="Brewer H.M."/>
            <person name="Purvine S.O."/>
            <person name="Wright A.T."/>
            <person name="Boxma B."/>
            <person name="Van Alen T."/>
            <person name="Hackstein J.H."/>
            <person name="Baker S.E."/>
            <person name="Grigoriev I.V."/>
            <person name="O'Malley M.A."/>
        </authorList>
    </citation>
    <scope>NUCLEOTIDE SEQUENCE [LARGE SCALE GENOMIC DNA]</scope>
    <source>
        <strain evidence="3">finn</strain>
    </source>
</reference>
<reference evidence="2 3" key="2">
    <citation type="submission" date="2016-08" db="EMBL/GenBank/DDBJ databases">
        <title>Pervasive Adenine N6-methylation of Active Genes in Fungi.</title>
        <authorList>
            <consortium name="DOE Joint Genome Institute"/>
            <person name="Mondo S.J."/>
            <person name="Dannebaum R.O."/>
            <person name="Kuo R.C."/>
            <person name="Labutti K."/>
            <person name="Haridas S."/>
            <person name="Kuo A."/>
            <person name="Salamov A."/>
            <person name="Ahrendt S.R."/>
            <person name="Lipzen A."/>
            <person name="Sullivan W."/>
            <person name="Andreopoulos W.B."/>
            <person name="Clum A."/>
            <person name="Lindquist E."/>
            <person name="Daum C."/>
            <person name="Ramamoorthy G.K."/>
            <person name="Gryganskyi A."/>
            <person name="Culley D."/>
            <person name="Magnuson J.K."/>
            <person name="James T.Y."/>
            <person name="O'Malley M.A."/>
            <person name="Stajich J.E."/>
            <person name="Spatafora J.W."/>
            <person name="Visel A."/>
            <person name="Grigoriev I.V."/>
        </authorList>
    </citation>
    <scope>NUCLEOTIDE SEQUENCE [LARGE SCALE GENOMIC DNA]</scope>
    <source>
        <strain evidence="3">finn</strain>
    </source>
</reference>
<gene>
    <name evidence="2" type="ORF">BCR36DRAFT_411297</name>
</gene>
<organism evidence="2 3">
    <name type="scientific">Piromyces finnis</name>
    <dbReference type="NCBI Taxonomy" id="1754191"/>
    <lineage>
        <taxon>Eukaryota</taxon>
        <taxon>Fungi</taxon>
        <taxon>Fungi incertae sedis</taxon>
        <taxon>Chytridiomycota</taxon>
        <taxon>Chytridiomycota incertae sedis</taxon>
        <taxon>Neocallimastigomycetes</taxon>
        <taxon>Neocallimastigales</taxon>
        <taxon>Neocallimastigaceae</taxon>
        <taxon>Piromyces</taxon>
    </lineage>
</organism>
<dbReference type="AlphaFoldDB" id="A0A1Y1VCL9"/>
<feature type="transmembrane region" description="Helical" evidence="1">
    <location>
        <begin position="6"/>
        <end position="26"/>
    </location>
</feature>
<keyword evidence="1" id="KW-0472">Membrane</keyword>
<sequence>MVTILLISCLSVLFLLFIICIKFVYLPIRSKREKRRVTQDRNAFFQNGESPFVQVDVQRIQENQENQNIVEVNYQEEGEENIEISVNSTLNSPSTSYYQKVKPTVDIATLYSKSIVPIISNSNSIFKQTNVIIN</sequence>
<dbReference type="EMBL" id="MCFH01000014">
    <property type="protein sequence ID" value="ORX52935.1"/>
    <property type="molecule type" value="Genomic_DNA"/>
</dbReference>